<evidence type="ECO:0000313" key="1">
    <source>
        <dbReference type="EMBL" id="AFR09996.1"/>
    </source>
</evidence>
<dbReference type="HOGENOM" id="CLU_3346467_0_0_11"/>
<dbReference type="AlphaFoldDB" id="J7LBC8"/>
<reference evidence="1 2" key="1">
    <citation type="journal article" date="2012" name="J. Bacteriol.">
        <title>Whole-Genome Sequence of Nocardiopsis alba Strain ATCC BAA-2165, Associated with Honeybees.</title>
        <authorList>
            <person name="Qiao J."/>
            <person name="Chen L."/>
            <person name="Li Y."/>
            <person name="Wang J."/>
            <person name="Zhang W."/>
            <person name="Chen S."/>
        </authorList>
    </citation>
    <scope>NUCLEOTIDE SEQUENCE [LARGE SCALE GENOMIC DNA]</scope>
    <source>
        <strain evidence="2">ATCC BAA-2165 / BE74</strain>
    </source>
</reference>
<protein>
    <submittedName>
        <fullName evidence="1">Uncharacterized protein</fullName>
    </submittedName>
</protein>
<dbReference type="KEGG" id="nal:B005_4697"/>
<organism evidence="1 2">
    <name type="scientific">Nocardiopsis alba (strain ATCC BAA-2165 / BE74)</name>
    <dbReference type="NCBI Taxonomy" id="1205910"/>
    <lineage>
        <taxon>Bacteria</taxon>
        <taxon>Bacillati</taxon>
        <taxon>Actinomycetota</taxon>
        <taxon>Actinomycetes</taxon>
        <taxon>Streptosporangiales</taxon>
        <taxon>Nocardiopsidaceae</taxon>
        <taxon>Nocardiopsis</taxon>
    </lineage>
</organism>
<evidence type="ECO:0000313" key="2">
    <source>
        <dbReference type="Proteomes" id="UP000003779"/>
    </source>
</evidence>
<proteinExistence type="predicted"/>
<name>J7LBC8_NOCAA</name>
<dbReference type="PATRIC" id="fig|1205910.3.peg.4436"/>
<dbReference type="EMBL" id="CP003788">
    <property type="protein sequence ID" value="AFR09996.1"/>
    <property type="molecule type" value="Genomic_DNA"/>
</dbReference>
<reference evidence="2" key="2">
    <citation type="submission" date="2012-08" db="EMBL/GenBank/DDBJ databases">
        <title>Whole-genome sequence of Nocardiopsis alba strain ATCC BAA-2165 associated with honeybees.</title>
        <authorList>
            <person name="Qiao J."/>
            <person name="Chen L."/>
            <person name="Li Y."/>
            <person name="Wang J."/>
            <person name="Zhang W."/>
            <person name="Chen S."/>
        </authorList>
    </citation>
    <scope>NUCLEOTIDE SEQUENCE [LARGE SCALE GENOMIC DNA]</scope>
    <source>
        <strain evidence="2">ATCC BAA-2165 / BE74</strain>
    </source>
</reference>
<gene>
    <name evidence="1" type="ordered locus">B005_4697</name>
</gene>
<dbReference type="Proteomes" id="UP000003779">
    <property type="component" value="Chromosome"/>
</dbReference>
<sequence length="37" mass="4377">MFRVVMEVFRSNERERRVLAALGGPRVFDPDRPRSET</sequence>
<accession>J7LBC8</accession>